<feature type="region of interest" description="Disordered" evidence="4">
    <location>
        <begin position="700"/>
        <end position="722"/>
    </location>
</feature>
<dbReference type="STRING" id="1797582.A2442_03110"/>
<keyword evidence="5" id="KW-0472">Membrane</keyword>
<feature type="transmembrane region" description="Helical" evidence="5">
    <location>
        <begin position="251"/>
        <end position="273"/>
    </location>
</feature>
<keyword evidence="2 3" id="KW-0802">TPR repeat</keyword>
<proteinExistence type="predicted"/>
<evidence type="ECO:0000313" key="7">
    <source>
        <dbReference type="Proteomes" id="UP000179003"/>
    </source>
</evidence>
<evidence type="ECO:0000256" key="4">
    <source>
        <dbReference type="SAM" id="MobiDB-lite"/>
    </source>
</evidence>
<dbReference type="Proteomes" id="UP000179003">
    <property type="component" value="Unassembled WGS sequence"/>
</dbReference>
<feature type="transmembrane region" description="Helical" evidence="5">
    <location>
        <begin position="372"/>
        <end position="404"/>
    </location>
</feature>
<feature type="transmembrane region" description="Helical" evidence="5">
    <location>
        <begin position="440"/>
        <end position="457"/>
    </location>
</feature>
<dbReference type="InterPro" id="IPR019734">
    <property type="entry name" value="TPR_rpt"/>
</dbReference>
<dbReference type="AlphaFoldDB" id="A0A1F5EJT6"/>
<feature type="transmembrane region" description="Helical" evidence="5">
    <location>
        <begin position="477"/>
        <end position="497"/>
    </location>
</feature>
<feature type="transmembrane region" description="Helical" evidence="5">
    <location>
        <begin position="159"/>
        <end position="181"/>
    </location>
</feature>
<feature type="transmembrane region" description="Helical" evidence="5">
    <location>
        <begin position="285"/>
        <end position="303"/>
    </location>
</feature>
<dbReference type="SUPFAM" id="SSF48452">
    <property type="entry name" value="TPR-like"/>
    <property type="match status" value="1"/>
</dbReference>
<feature type="repeat" description="TPR" evidence="3">
    <location>
        <begin position="625"/>
        <end position="658"/>
    </location>
</feature>
<feature type="transmembrane region" description="Helical" evidence="5">
    <location>
        <begin position="132"/>
        <end position="152"/>
    </location>
</feature>
<keyword evidence="5" id="KW-1133">Transmembrane helix</keyword>
<organism evidence="6 7">
    <name type="scientific">Candidatus Campbellbacteria bacterium RIFOXYC2_FULL_35_25</name>
    <dbReference type="NCBI Taxonomy" id="1797582"/>
    <lineage>
        <taxon>Bacteria</taxon>
        <taxon>Candidatus Campbelliibacteriota</taxon>
    </lineage>
</organism>
<reference evidence="6 7" key="1">
    <citation type="journal article" date="2016" name="Nat. Commun.">
        <title>Thousands of microbial genomes shed light on interconnected biogeochemical processes in an aquifer system.</title>
        <authorList>
            <person name="Anantharaman K."/>
            <person name="Brown C.T."/>
            <person name="Hug L.A."/>
            <person name="Sharon I."/>
            <person name="Castelle C.J."/>
            <person name="Probst A.J."/>
            <person name="Thomas B.C."/>
            <person name="Singh A."/>
            <person name="Wilkins M.J."/>
            <person name="Karaoz U."/>
            <person name="Brodie E.L."/>
            <person name="Williams K.H."/>
            <person name="Hubbard S.S."/>
            <person name="Banfield J.F."/>
        </authorList>
    </citation>
    <scope>NUCLEOTIDE SEQUENCE [LARGE SCALE GENOMIC DNA]</scope>
</reference>
<evidence type="ECO:0000256" key="1">
    <source>
        <dbReference type="ARBA" id="ARBA00022737"/>
    </source>
</evidence>
<evidence type="ECO:0000256" key="3">
    <source>
        <dbReference type="PROSITE-ProRule" id="PRU00339"/>
    </source>
</evidence>
<dbReference type="Pfam" id="PF07719">
    <property type="entry name" value="TPR_2"/>
    <property type="match status" value="1"/>
</dbReference>
<dbReference type="PANTHER" id="PTHR44943">
    <property type="entry name" value="CELLULOSE SYNTHASE OPERON PROTEIN C"/>
    <property type="match status" value="1"/>
</dbReference>
<accession>A0A1F5EJT6</accession>
<feature type="transmembrane region" description="Helical" evidence="5">
    <location>
        <begin position="65"/>
        <end position="88"/>
    </location>
</feature>
<dbReference type="Pfam" id="PF14559">
    <property type="entry name" value="TPR_19"/>
    <property type="match status" value="1"/>
</dbReference>
<dbReference type="PANTHER" id="PTHR44943:SF8">
    <property type="entry name" value="TPR REPEAT-CONTAINING PROTEIN MJ0263"/>
    <property type="match status" value="1"/>
</dbReference>
<dbReference type="InterPro" id="IPR011990">
    <property type="entry name" value="TPR-like_helical_dom_sf"/>
</dbReference>
<dbReference type="EMBL" id="MFAE01000005">
    <property type="protein sequence ID" value="OGD67466.1"/>
    <property type="molecule type" value="Genomic_DNA"/>
</dbReference>
<keyword evidence="1" id="KW-0677">Repeat</keyword>
<feature type="transmembrane region" description="Helical" evidence="5">
    <location>
        <begin position="201"/>
        <end position="220"/>
    </location>
</feature>
<dbReference type="InterPro" id="IPR051685">
    <property type="entry name" value="Ycf3/AcsC/BcsC/TPR_MFPF"/>
</dbReference>
<feature type="transmembrane region" description="Helical" evidence="5">
    <location>
        <begin position="416"/>
        <end position="434"/>
    </location>
</feature>
<protein>
    <submittedName>
        <fullName evidence="6">Uncharacterized protein</fullName>
    </submittedName>
</protein>
<gene>
    <name evidence="6" type="ORF">A2442_03110</name>
</gene>
<dbReference type="PROSITE" id="PS50005">
    <property type="entry name" value="TPR"/>
    <property type="match status" value="2"/>
</dbReference>
<keyword evidence="5" id="KW-0812">Transmembrane</keyword>
<feature type="transmembrane region" description="Helical" evidence="5">
    <location>
        <begin position="40"/>
        <end position="59"/>
    </location>
</feature>
<dbReference type="Gene3D" id="1.25.40.10">
    <property type="entry name" value="Tetratricopeptide repeat domain"/>
    <property type="match status" value="1"/>
</dbReference>
<name>A0A1F5EJT6_9BACT</name>
<sequence length="722" mass="80403">MFKKFKVKTSDEKEVVFEINEKKSEIKSTVVQDIKKEHDFSFFLLLCLVFFLPIFFIPLPEFSFLFSKGIVVSLITTFLFILWVIARLKDGEFTASQNPIIILGISIPVVYLFSSLFSGSISASLIGLGFEVGTFSSVFTLFILMFLVSSILNTKRKVYYLFATFFVSFFVVAIFQILRLIPGISFIANISTNPTSNLIGGWNELGIFCGLISISSLFVIEFVNLSKVLKIFIFIAFFVSLFFVALTNLTILWVVLGIFSFITSAFIISNNKFQKDQKGFMGKKFPVISILVLVMSFTFVLGANNVGAKLPSLFKITDTEVRPSLIGTMSVAKGTLTSKYALLGAGPNKFLSQWLLHKPLEINNTAFANVDFVIGFSFISSALITVGILGFILWIAFLGALFYLGFKSAFASSENYLLTLSFFATLFLWIFSIVYVPSNVLMTLTFVFTGALIALLIQNGVLKTKKITFLNNQRFDFIVTIVLIFLILASLVGAYTISQKFMASVYSNRGLGGSSLEEAEKNIVKAIQLSENADYYKFLSKINELKLNTPEEGLTDEETKQQFQAILNNIIQSAEKATEIDKNNYSNWVFLGDVYEAMALSGVEGAYDGAISSYKKAVGLNPRNPSLIFKLGALEYNNKNLDEAVATLEKAVILQSNYSDARYYLGLAYYNLGRTEDARIQFETVSLLNPDNKDIKDLIKSLGQESNPTPAPTTTEEEGVEN</sequence>
<evidence type="ECO:0000256" key="2">
    <source>
        <dbReference type="ARBA" id="ARBA00022803"/>
    </source>
</evidence>
<evidence type="ECO:0000313" key="6">
    <source>
        <dbReference type="EMBL" id="OGD67466.1"/>
    </source>
</evidence>
<feature type="transmembrane region" description="Helical" evidence="5">
    <location>
        <begin position="100"/>
        <end position="126"/>
    </location>
</feature>
<evidence type="ECO:0000256" key="5">
    <source>
        <dbReference type="SAM" id="Phobius"/>
    </source>
</evidence>
<dbReference type="SMART" id="SM00028">
    <property type="entry name" value="TPR"/>
    <property type="match status" value="3"/>
</dbReference>
<dbReference type="InterPro" id="IPR013105">
    <property type="entry name" value="TPR_2"/>
</dbReference>
<comment type="caution">
    <text evidence="6">The sequence shown here is derived from an EMBL/GenBank/DDBJ whole genome shotgun (WGS) entry which is preliminary data.</text>
</comment>
<feature type="transmembrane region" description="Helical" evidence="5">
    <location>
        <begin position="227"/>
        <end position="245"/>
    </location>
</feature>
<feature type="repeat" description="TPR" evidence="3">
    <location>
        <begin position="659"/>
        <end position="692"/>
    </location>
</feature>